<name>A0AAN6PR28_9PEZI</name>
<dbReference type="InterPro" id="IPR010730">
    <property type="entry name" value="HET"/>
</dbReference>
<dbReference type="AlphaFoldDB" id="A0AAN6PR28"/>
<reference evidence="3" key="2">
    <citation type="submission" date="2023-05" db="EMBL/GenBank/DDBJ databases">
        <authorList>
            <consortium name="Lawrence Berkeley National Laboratory"/>
            <person name="Steindorff A."/>
            <person name="Hensen N."/>
            <person name="Bonometti L."/>
            <person name="Westerberg I."/>
            <person name="Brannstrom I.O."/>
            <person name="Guillou S."/>
            <person name="Cros-Aarteil S."/>
            <person name="Calhoun S."/>
            <person name="Haridas S."/>
            <person name="Kuo A."/>
            <person name="Mondo S."/>
            <person name="Pangilinan J."/>
            <person name="Riley R."/>
            <person name="Labutti K."/>
            <person name="Andreopoulos B."/>
            <person name="Lipzen A."/>
            <person name="Chen C."/>
            <person name="Yanf M."/>
            <person name="Daum C."/>
            <person name="Ng V."/>
            <person name="Clum A."/>
            <person name="Ohm R."/>
            <person name="Martin F."/>
            <person name="Silar P."/>
            <person name="Natvig D."/>
            <person name="Lalanne C."/>
            <person name="Gautier V."/>
            <person name="Ament-Velasquez S.L."/>
            <person name="Kruys A."/>
            <person name="Hutchinson M.I."/>
            <person name="Powell A.J."/>
            <person name="Barry K."/>
            <person name="Miller A.N."/>
            <person name="Grigoriev I.V."/>
            <person name="Debuchy R."/>
            <person name="Gladieux P."/>
            <person name="Thoren M.H."/>
            <person name="Johannesson H."/>
        </authorList>
    </citation>
    <scope>NUCLEOTIDE SEQUENCE</scope>
    <source>
        <strain evidence="3">CBS 757.83</strain>
    </source>
</reference>
<keyword evidence="4" id="KW-1185">Reference proteome</keyword>
<dbReference type="InterPro" id="IPR052895">
    <property type="entry name" value="HetReg/Transcr_Mod"/>
</dbReference>
<comment type="caution">
    <text evidence="3">The sequence shown here is derived from an EMBL/GenBank/DDBJ whole genome shotgun (WGS) entry which is preliminary data.</text>
</comment>
<feature type="compositionally biased region" description="Pro residues" evidence="1">
    <location>
        <begin position="625"/>
        <end position="634"/>
    </location>
</feature>
<dbReference type="Proteomes" id="UP001305647">
    <property type="component" value="Unassembled WGS sequence"/>
</dbReference>
<dbReference type="PANTHER" id="PTHR24148:SF73">
    <property type="entry name" value="HET DOMAIN PROTEIN (AFU_ORTHOLOGUE AFUA_8G01020)"/>
    <property type="match status" value="1"/>
</dbReference>
<organism evidence="3 4">
    <name type="scientific">Parathielavia hyrcaniae</name>
    <dbReference type="NCBI Taxonomy" id="113614"/>
    <lineage>
        <taxon>Eukaryota</taxon>
        <taxon>Fungi</taxon>
        <taxon>Dikarya</taxon>
        <taxon>Ascomycota</taxon>
        <taxon>Pezizomycotina</taxon>
        <taxon>Sordariomycetes</taxon>
        <taxon>Sordariomycetidae</taxon>
        <taxon>Sordariales</taxon>
        <taxon>Chaetomiaceae</taxon>
        <taxon>Parathielavia</taxon>
    </lineage>
</organism>
<accession>A0AAN6PR28</accession>
<proteinExistence type="predicted"/>
<evidence type="ECO:0000259" key="2">
    <source>
        <dbReference type="Pfam" id="PF06985"/>
    </source>
</evidence>
<dbReference type="PANTHER" id="PTHR24148">
    <property type="entry name" value="ANKYRIN REPEAT DOMAIN-CONTAINING PROTEIN 39 HOMOLOG-RELATED"/>
    <property type="match status" value="1"/>
</dbReference>
<evidence type="ECO:0000313" key="4">
    <source>
        <dbReference type="Proteomes" id="UP001305647"/>
    </source>
</evidence>
<dbReference type="EMBL" id="MU863716">
    <property type="protein sequence ID" value="KAK4096390.1"/>
    <property type="molecule type" value="Genomic_DNA"/>
</dbReference>
<reference evidence="3" key="1">
    <citation type="journal article" date="2023" name="Mol. Phylogenet. Evol.">
        <title>Genome-scale phylogeny and comparative genomics of the fungal order Sordariales.</title>
        <authorList>
            <person name="Hensen N."/>
            <person name="Bonometti L."/>
            <person name="Westerberg I."/>
            <person name="Brannstrom I.O."/>
            <person name="Guillou S."/>
            <person name="Cros-Aarteil S."/>
            <person name="Calhoun S."/>
            <person name="Haridas S."/>
            <person name="Kuo A."/>
            <person name="Mondo S."/>
            <person name="Pangilinan J."/>
            <person name="Riley R."/>
            <person name="LaButti K."/>
            <person name="Andreopoulos B."/>
            <person name="Lipzen A."/>
            <person name="Chen C."/>
            <person name="Yan M."/>
            <person name="Daum C."/>
            <person name="Ng V."/>
            <person name="Clum A."/>
            <person name="Steindorff A."/>
            <person name="Ohm R.A."/>
            <person name="Martin F."/>
            <person name="Silar P."/>
            <person name="Natvig D.O."/>
            <person name="Lalanne C."/>
            <person name="Gautier V."/>
            <person name="Ament-Velasquez S.L."/>
            <person name="Kruys A."/>
            <person name="Hutchinson M.I."/>
            <person name="Powell A.J."/>
            <person name="Barry K."/>
            <person name="Miller A.N."/>
            <person name="Grigoriev I.V."/>
            <person name="Debuchy R."/>
            <person name="Gladieux P."/>
            <person name="Hiltunen Thoren M."/>
            <person name="Johannesson H."/>
        </authorList>
    </citation>
    <scope>NUCLEOTIDE SEQUENCE</scope>
    <source>
        <strain evidence="3">CBS 757.83</strain>
    </source>
</reference>
<gene>
    <name evidence="3" type="ORF">N658DRAFT_362154</name>
</gene>
<protein>
    <recommendedName>
        <fullName evidence="2">Heterokaryon incompatibility domain-containing protein</fullName>
    </recommendedName>
</protein>
<dbReference type="Pfam" id="PF06985">
    <property type="entry name" value="HET"/>
    <property type="match status" value="1"/>
</dbReference>
<feature type="compositionally biased region" description="Low complexity" evidence="1">
    <location>
        <begin position="613"/>
        <end position="624"/>
    </location>
</feature>
<feature type="domain" description="Heterokaryon incompatibility" evidence="2">
    <location>
        <begin position="100"/>
        <end position="266"/>
    </location>
</feature>
<feature type="region of interest" description="Disordered" evidence="1">
    <location>
        <begin position="606"/>
        <end position="637"/>
    </location>
</feature>
<sequence length="861" mass="95059">MATLQDSYAQWTTSTVLSGLGQRLVPVSNAKLLAKATQVTHSEASQTRAAAILTRLKELNAHVAQQFQPKLNALSNLNLRMICPAVEDDTEPTPSGIATYLAVSYCWHNKYWPLAQAAKDIIPGWEVSKPMMEAVMGLRKAGEGVWIDKLCINQDDPADKTTHIGVMDAIYHSARRIVILLEDVQLDKGEEVAGLTYQRLYEDLARAVNDAGLEGEARSLFIDGYIPDQEKQMRDKGEGHVLAPAKSFIMKILKARWFERGWCAHESRMAKHLKTDNPLFLCFGADRQRRRPGVEEEEEGKAPVLSFEFRFIHYMGFYLLSLEPPGQLLHTELETNNTQGSDPKTLQHLTWRIQSLMPDDRPTVSAMQHFVSVLPFGILKKGDLISIALNTAAIPLYFKYDGEDERSVEDVILKFTLLVLAANDLVPLIAMGRHLRIPSPERDILSWAIHSNQPGPAVVDQLENPLPGSITAVTEDYIELDLLIFESLPKPASQDSQAKATRLIAEHDLDAVADELFTALSGTTQLAILTATDAMLGVRPTSRPLHKLRHLDLSLALDNGLDWILAFPSSMLQATSTPAWMYEPLGDQTHPGLTLAVHSLLALFNTTPPAPPTSNTDSNSNKTPKPQPNQPPPTTTQEQIETLLNRALTTLLDPRLLLFTPNPRRLPLSRALGTAALTPAASNRSYIAVPTCLAHLPGRYDRAWVVEPLPHSDEPAGAVLSCEAELPRVDDITLVQESEDRDGKFPVLEGGLKPIEDVVPVLSSDYADRRAPRDDECGAWRVRGRQTLFGCSPGGLGLWGVEGREMLEKGAEALGGGEGVVLLRRQRVYGAEEYQWGRILEEMMKVGPLDGVGWEGFADVK</sequence>
<evidence type="ECO:0000256" key="1">
    <source>
        <dbReference type="SAM" id="MobiDB-lite"/>
    </source>
</evidence>
<evidence type="ECO:0000313" key="3">
    <source>
        <dbReference type="EMBL" id="KAK4096390.1"/>
    </source>
</evidence>